<comment type="function">
    <text evidence="5">Involved in formation and maintenance of cell shape.</text>
</comment>
<feature type="transmembrane region" description="Helical" evidence="6">
    <location>
        <begin position="21"/>
        <end position="38"/>
    </location>
</feature>
<feature type="domain" description="Rod shape-determining protein MreC beta-barrel core" evidence="7">
    <location>
        <begin position="133"/>
        <end position="272"/>
    </location>
</feature>
<dbReference type="Gene3D" id="2.40.10.350">
    <property type="entry name" value="Rod shape-determining protein MreC, domain 2"/>
    <property type="match status" value="1"/>
</dbReference>
<comment type="caution">
    <text evidence="8">The sequence shown here is derived from an EMBL/GenBank/DDBJ whole genome shotgun (WGS) entry which is preliminary data.</text>
</comment>
<evidence type="ECO:0000256" key="5">
    <source>
        <dbReference type="PIRNR" id="PIRNR038471"/>
    </source>
</evidence>
<accession>A0A4R3J592</accession>
<dbReference type="InterPro" id="IPR042175">
    <property type="entry name" value="Cell/Rod_MreC_2"/>
</dbReference>
<keyword evidence="6" id="KW-0472">Membrane</keyword>
<proteinExistence type="inferred from homology"/>
<dbReference type="Proteomes" id="UP000295304">
    <property type="component" value="Unassembled WGS sequence"/>
</dbReference>
<gene>
    <name evidence="8" type="ORF">EDD55_109150</name>
</gene>
<dbReference type="Gene3D" id="2.40.10.340">
    <property type="entry name" value="Rod shape-determining protein MreC, domain 1"/>
    <property type="match status" value="1"/>
</dbReference>
<dbReference type="PANTHER" id="PTHR34138:SF1">
    <property type="entry name" value="CELL SHAPE-DETERMINING PROTEIN MREC"/>
    <property type="match status" value="1"/>
</dbReference>
<dbReference type="PANTHER" id="PTHR34138">
    <property type="entry name" value="CELL SHAPE-DETERMINING PROTEIN MREC"/>
    <property type="match status" value="1"/>
</dbReference>
<evidence type="ECO:0000313" key="8">
    <source>
        <dbReference type="EMBL" id="TCS60988.1"/>
    </source>
</evidence>
<dbReference type="PIRSF" id="PIRSF038471">
    <property type="entry name" value="MreC"/>
    <property type="match status" value="1"/>
</dbReference>
<evidence type="ECO:0000256" key="3">
    <source>
        <dbReference type="ARBA" id="ARBA00022960"/>
    </source>
</evidence>
<dbReference type="GO" id="GO:0008360">
    <property type="term" value="P:regulation of cell shape"/>
    <property type="evidence" value="ECO:0007669"/>
    <property type="project" value="UniProtKB-KW"/>
</dbReference>
<sequence>MKSRPRFGHGISPSARGAQHNVASALLVVVAIALIFMAKADVNVVDRMRVLISDAFSPVLDVVSRPIANVNHWSNQLRELMSVRAENARLREERARLLQWQEVARAVEAENRSLKALLHYVPEGAATYIAARVVADTGGAFANSLLVNAGRRDGVRKGLAVVNGDGLVGRIVDVGRRSSRILLLTDLNSRIPVLISASRTRAILAGDNTSRPTLIHLPPGGTVSPGDRIVTSGSGGAFPPGLPVGLVAAVDEQSIVVQPFVDRYRLEYVRVVDYGLRGVLDVSSSTLAPKSGQKR</sequence>
<keyword evidence="6" id="KW-1133">Transmembrane helix</keyword>
<dbReference type="NCBIfam" id="NF010512">
    <property type="entry name" value="PRK13922.12-1"/>
    <property type="match status" value="1"/>
</dbReference>
<dbReference type="InterPro" id="IPR042177">
    <property type="entry name" value="Cell/Rod_1"/>
</dbReference>
<evidence type="ECO:0000256" key="6">
    <source>
        <dbReference type="SAM" id="Phobius"/>
    </source>
</evidence>
<evidence type="ECO:0000256" key="2">
    <source>
        <dbReference type="ARBA" id="ARBA00013855"/>
    </source>
</evidence>
<evidence type="ECO:0000256" key="1">
    <source>
        <dbReference type="ARBA" id="ARBA00009369"/>
    </source>
</evidence>
<dbReference type="Pfam" id="PF04085">
    <property type="entry name" value="MreC"/>
    <property type="match status" value="1"/>
</dbReference>
<dbReference type="NCBIfam" id="TIGR00219">
    <property type="entry name" value="mreC"/>
    <property type="match status" value="1"/>
</dbReference>
<keyword evidence="3 5" id="KW-0133">Cell shape</keyword>
<evidence type="ECO:0000313" key="9">
    <source>
        <dbReference type="Proteomes" id="UP000295304"/>
    </source>
</evidence>
<name>A0A4R3J592_9PROT</name>
<dbReference type="InterPro" id="IPR055342">
    <property type="entry name" value="MreC_beta-barrel_core"/>
</dbReference>
<organism evidence="8 9">
    <name type="scientific">Varunaivibrio sulfuroxidans</name>
    <dbReference type="NCBI Taxonomy" id="1773489"/>
    <lineage>
        <taxon>Bacteria</taxon>
        <taxon>Pseudomonadati</taxon>
        <taxon>Pseudomonadota</taxon>
        <taxon>Alphaproteobacteria</taxon>
        <taxon>Rhodospirillales</taxon>
        <taxon>Magnetovibrionaceae</taxon>
        <taxon>Varunaivibrio</taxon>
    </lineage>
</organism>
<keyword evidence="6" id="KW-0812">Transmembrane</keyword>
<evidence type="ECO:0000256" key="4">
    <source>
        <dbReference type="ARBA" id="ARBA00032089"/>
    </source>
</evidence>
<evidence type="ECO:0000259" key="7">
    <source>
        <dbReference type="Pfam" id="PF04085"/>
    </source>
</evidence>
<dbReference type="RefSeq" id="WP_243644818.1">
    <property type="nucleotide sequence ID" value="NZ_CP119676.1"/>
</dbReference>
<dbReference type="InterPro" id="IPR007221">
    <property type="entry name" value="MreC"/>
</dbReference>
<dbReference type="EMBL" id="SLZW01000009">
    <property type="protein sequence ID" value="TCS60988.1"/>
    <property type="molecule type" value="Genomic_DNA"/>
</dbReference>
<protein>
    <recommendedName>
        <fullName evidence="2 5">Cell shape-determining protein MreC</fullName>
    </recommendedName>
    <alternativeName>
        <fullName evidence="4 5">Cell shape protein MreC</fullName>
    </alternativeName>
</protein>
<keyword evidence="9" id="KW-1185">Reference proteome</keyword>
<reference evidence="8 9" key="1">
    <citation type="submission" date="2019-03" db="EMBL/GenBank/DDBJ databases">
        <title>Genomic Encyclopedia of Type Strains, Phase IV (KMG-IV): sequencing the most valuable type-strain genomes for metagenomic binning, comparative biology and taxonomic classification.</title>
        <authorList>
            <person name="Goeker M."/>
        </authorList>
    </citation>
    <scope>NUCLEOTIDE SEQUENCE [LARGE SCALE GENOMIC DNA]</scope>
    <source>
        <strain evidence="8 9">DSM 101688</strain>
    </source>
</reference>
<comment type="similarity">
    <text evidence="1 5">Belongs to the MreC family.</text>
</comment>
<dbReference type="GO" id="GO:0005886">
    <property type="term" value="C:plasma membrane"/>
    <property type="evidence" value="ECO:0007669"/>
    <property type="project" value="TreeGrafter"/>
</dbReference>
<dbReference type="AlphaFoldDB" id="A0A4R3J592"/>